<sequence>MKKVFEDIIASNDMQAIKNCVTIMADCCEVGMNDSVMLDVMKQVQGEIGSCHYNEEMSDMHLCLIGQLHTKDVAKDYWNEVKNDNINLEDWCVLWGEMVKRNDAKIKKWFPKINTYNYEQKIFDECISFLESGRLPYYDLNV</sequence>
<dbReference type="RefSeq" id="WP_118201425.1">
    <property type="nucleotide sequence ID" value="NZ_QRIE01000017.1"/>
</dbReference>
<accession>A0A3R6HF97</accession>
<gene>
    <name evidence="1" type="ORF">DW250_12430</name>
</gene>
<evidence type="ECO:0000313" key="1">
    <source>
        <dbReference type="EMBL" id="RHG63726.1"/>
    </source>
</evidence>
<organism evidence="1 2">
    <name type="scientific">Segatella copri</name>
    <dbReference type="NCBI Taxonomy" id="165179"/>
    <lineage>
        <taxon>Bacteria</taxon>
        <taxon>Pseudomonadati</taxon>
        <taxon>Bacteroidota</taxon>
        <taxon>Bacteroidia</taxon>
        <taxon>Bacteroidales</taxon>
        <taxon>Prevotellaceae</taxon>
        <taxon>Segatella</taxon>
    </lineage>
</organism>
<evidence type="ECO:0000313" key="2">
    <source>
        <dbReference type="Proteomes" id="UP000286501"/>
    </source>
</evidence>
<proteinExistence type="predicted"/>
<dbReference type="AlphaFoldDB" id="A0A3R6HF97"/>
<reference evidence="1 2" key="1">
    <citation type="submission" date="2018-08" db="EMBL/GenBank/DDBJ databases">
        <title>A genome reference for cultivated species of the human gut microbiota.</title>
        <authorList>
            <person name="Zou Y."/>
            <person name="Xue W."/>
            <person name="Luo G."/>
        </authorList>
    </citation>
    <scope>NUCLEOTIDE SEQUENCE [LARGE SCALE GENOMIC DNA]</scope>
    <source>
        <strain evidence="1 2">AM22-1</strain>
    </source>
</reference>
<protein>
    <submittedName>
        <fullName evidence="1">Uncharacterized protein</fullName>
    </submittedName>
</protein>
<dbReference type="EMBL" id="QRIN01000060">
    <property type="protein sequence ID" value="RHG63726.1"/>
    <property type="molecule type" value="Genomic_DNA"/>
</dbReference>
<name>A0A3R6HF97_9BACT</name>
<comment type="caution">
    <text evidence="1">The sequence shown here is derived from an EMBL/GenBank/DDBJ whole genome shotgun (WGS) entry which is preliminary data.</text>
</comment>
<dbReference type="Proteomes" id="UP000286501">
    <property type="component" value="Unassembled WGS sequence"/>
</dbReference>